<evidence type="ECO:0000256" key="1">
    <source>
        <dbReference type="SAM" id="MobiDB-lite"/>
    </source>
</evidence>
<feature type="region of interest" description="Disordered" evidence="1">
    <location>
        <begin position="218"/>
        <end position="242"/>
    </location>
</feature>
<accession>A0A8J7GA33</accession>
<gene>
    <name evidence="3" type="ORF">IM532_12960</name>
</gene>
<comment type="caution">
    <text evidence="3">The sequence shown here is derived from an EMBL/GenBank/DDBJ whole genome shotgun (WGS) entry which is preliminary data.</text>
</comment>
<dbReference type="PANTHER" id="PTHR12526">
    <property type="entry name" value="GLYCOSYLTRANSFERASE"/>
    <property type="match status" value="1"/>
</dbReference>
<dbReference type="Proteomes" id="UP000608754">
    <property type="component" value="Unassembled WGS sequence"/>
</dbReference>
<sequence>MSSKGFEVIGVSSAGAELDEVHKTEGIRIVPIEMSRKITPIADIKSLWQTYQFFKKEKPQIVHTHTPKAGIVGMLAAKLAGVPIRLHTVAGLPLMEASGNKRKVLDFVEKLTYNCATRVYPNSKGLYDFILTHQYTSEDKLKVIGNGSSNGIDTSFFSKDKISIDVQQNLKKELKITPSDFVFIFVGRLVGDKGINELVKAFKGLGSRDLGSGIWEQEVGSREQGAGSREQGAGNRDQGVGIWKQGSGNEDWKENNSSAKLLLVGPLESDLDPLQPETLEEINSNPNIISVGFQKDVRPYFAVSDALVFPSYREGFPNVVMQAGAMGLPSIVSNINGCNEIIVEGQNGTIIPVKDAEAIYKAMEKMMNDQSYYTSLQVNSRPMIQSRYEQSLVWNALLEEYDRLVAGTLGIRD</sequence>
<dbReference type="Gene3D" id="3.40.50.2000">
    <property type="entry name" value="Glycogen Phosphorylase B"/>
    <property type="match status" value="3"/>
</dbReference>
<evidence type="ECO:0000313" key="3">
    <source>
        <dbReference type="EMBL" id="MBF0598340.1"/>
    </source>
</evidence>
<protein>
    <submittedName>
        <fullName evidence="3">Glycosyltransferase family 4 protein</fullName>
    </submittedName>
</protein>
<dbReference type="EMBL" id="JADGIK010000014">
    <property type="protein sequence ID" value="MBF0598340.1"/>
    <property type="molecule type" value="Genomic_DNA"/>
</dbReference>
<feature type="domain" description="Glycosyltransferase subfamily 4-like N-terminal" evidence="2">
    <location>
        <begin position="15"/>
        <end position="147"/>
    </location>
</feature>
<dbReference type="Pfam" id="PF13579">
    <property type="entry name" value="Glyco_trans_4_4"/>
    <property type="match status" value="1"/>
</dbReference>
<reference evidence="3" key="1">
    <citation type="submission" date="2020-10" db="EMBL/GenBank/DDBJ databases">
        <authorList>
            <person name="Lu T."/>
            <person name="Wang Q."/>
            <person name="Han X."/>
        </authorList>
    </citation>
    <scope>NUCLEOTIDE SEQUENCE</scope>
    <source>
        <strain evidence="3">WQ 117</strain>
    </source>
</reference>
<dbReference type="Pfam" id="PF13692">
    <property type="entry name" value="Glyco_trans_1_4"/>
    <property type="match status" value="1"/>
</dbReference>
<organism evidence="3 4">
    <name type="scientific">Faecalibacter rhinopitheci</name>
    <dbReference type="NCBI Taxonomy" id="2779678"/>
    <lineage>
        <taxon>Bacteria</taxon>
        <taxon>Pseudomonadati</taxon>
        <taxon>Bacteroidota</taxon>
        <taxon>Flavobacteriia</taxon>
        <taxon>Flavobacteriales</taxon>
        <taxon>Weeksellaceae</taxon>
        <taxon>Faecalibacter</taxon>
    </lineage>
</organism>
<dbReference type="CDD" id="cd03808">
    <property type="entry name" value="GT4_CapM-like"/>
    <property type="match status" value="1"/>
</dbReference>
<evidence type="ECO:0000313" key="4">
    <source>
        <dbReference type="Proteomes" id="UP000608754"/>
    </source>
</evidence>
<evidence type="ECO:0000259" key="2">
    <source>
        <dbReference type="Pfam" id="PF13579"/>
    </source>
</evidence>
<keyword evidence="4" id="KW-1185">Reference proteome</keyword>
<dbReference type="AlphaFoldDB" id="A0A8J7GA33"/>
<name>A0A8J7GA33_9FLAO</name>
<dbReference type="SUPFAM" id="SSF53756">
    <property type="entry name" value="UDP-Glycosyltransferase/glycogen phosphorylase"/>
    <property type="match status" value="2"/>
</dbReference>
<proteinExistence type="predicted"/>
<dbReference type="GO" id="GO:0016757">
    <property type="term" value="F:glycosyltransferase activity"/>
    <property type="evidence" value="ECO:0007669"/>
    <property type="project" value="UniProtKB-ARBA"/>
</dbReference>
<dbReference type="InterPro" id="IPR028098">
    <property type="entry name" value="Glyco_trans_4-like_N"/>
</dbReference>